<reference evidence="2" key="1">
    <citation type="journal article" date="2022" name="Mol. Ecol. Resour.">
        <title>The genomes of chicory, endive, great burdock and yacon provide insights into Asteraceae palaeo-polyploidization history and plant inulin production.</title>
        <authorList>
            <person name="Fan W."/>
            <person name="Wang S."/>
            <person name="Wang H."/>
            <person name="Wang A."/>
            <person name="Jiang F."/>
            <person name="Liu H."/>
            <person name="Zhao H."/>
            <person name="Xu D."/>
            <person name="Zhang Y."/>
        </authorList>
    </citation>
    <scope>NUCLEOTIDE SEQUENCE [LARGE SCALE GENOMIC DNA]</scope>
    <source>
        <strain evidence="2">cv. Yunnan</strain>
    </source>
</reference>
<sequence>MGDAPFIEDVDEMEEYEIQDRDEEVLSVAFIAQINRFGPTHDGPGMPEMHKVDEEALPLINMDGLKEMYVLVVGARRKPHAAIC</sequence>
<accession>A0ACB9JXI4</accession>
<dbReference type="EMBL" id="CM042019">
    <property type="protein sequence ID" value="KAI3824614.1"/>
    <property type="molecule type" value="Genomic_DNA"/>
</dbReference>
<evidence type="ECO:0000313" key="2">
    <source>
        <dbReference type="Proteomes" id="UP001056120"/>
    </source>
</evidence>
<reference evidence="1 2" key="2">
    <citation type="journal article" date="2022" name="Mol. Ecol. Resour.">
        <title>The genomes of chicory, endive, great burdock and yacon provide insights into Asteraceae paleo-polyploidization history and plant inulin production.</title>
        <authorList>
            <person name="Fan W."/>
            <person name="Wang S."/>
            <person name="Wang H."/>
            <person name="Wang A."/>
            <person name="Jiang F."/>
            <person name="Liu H."/>
            <person name="Zhao H."/>
            <person name="Xu D."/>
            <person name="Zhang Y."/>
        </authorList>
    </citation>
    <scope>NUCLEOTIDE SEQUENCE [LARGE SCALE GENOMIC DNA]</scope>
    <source>
        <strain evidence="2">cv. Yunnan</strain>
        <tissue evidence="1">Leaves</tissue>
    </source>
</reference>
<name>A0ACB9JXI4_9ASTR</name>
<comment type="caution">
    <text evidence="1">The sequence shown here is derived from an EMBL/GenBank/DDBJ whole genome shotgun (WGS) entry which is preliminary data.</text>
</comment>
<dbReference type="Proteomes" id="UP001056120">
    <property type="component" value="Linkage Group LG02"/>
</dbReference>
<proteinExistence type="predicted"/>
<protein>
    <submittedName>
        <fullName evidence="1">Uncharacterized protein</fullName>
    </submittedName>
</protein>
<organism evidence="1 2">
    <name type="scientific">Smallanthus sonchifolius</name>
    <dbReference type="NCBI Taxonomy" id="185202"/>
    <lineage>
        <taxon>Eukaryota</taxon>
        <taxon>Viridiplantae</taxon>
        <taxon>Streptophyta</taxon>
        <taxon>Embryophyta</taxon>
        <taxon>Tracheophyta</taxon>
        <taxon>Spermatophyta</taxon>
        <taxon>Magnoliopsida</taxon>
        <taxon>eudicotyledons</taxon>
        <taxon>Gunneridae</taxon>
        <taxon>Pentapetalae</taxon>
        <taxon>asterids</taxon>
        <taxon>campanulids</taxon>
        <taxon>Asterales</taxon>
        <taxon>Asteraceae</taxon>
        <taxon>Asteroideae</taxon>
        <taxon>Heliantheae alliance</taxon>
        <taxon>Millerieae</taxon>
        <taxon>Smallanthus</taxon>
    </lineage>
</organism>
<evidence type="ECO:0000313" key="1">
    <source>
        <dbReference type="EMBL" id="KAI3824614.1"/>
    </source>
</evidence>
<gene>
    <name evidence="1" type="ORF">L1987_06078</name>
</gene>
<keyword evidence="2" id="KW-1185">Reference proteome</keyword>